<protein>
    <submittedName>
        <fullName evidence="1">Uncharacterized protein</fullName>
    </submittedName>
</protein>
<accession>A0A9Q0DTD4</accession>
<organism evidence="1 2">
    <name type="scientific">Muraenolepis orangiensis</name>
    <name type="common">Patagonian moray cod</name>
    <dbReference type="NCBI Taxonomy" id="630683"/>
    <lineage>
        <taxon>Eukaryota</taxon>
        <taxon>Metazoa</taxon>
        <taxon>Chordata</taxon>
        <taxon>Craniata</taxon>
        <taxon>Vertebrata</taxon>
        <taxon>Euteleostomi</taxon>
        <taxon>Actinopterygii</taxon>
        <taxon>Neopterygii</taxon>
        <taxon>Teleostei</taxon>
        <taxon>Neoteleostei</taxon>
        <taxon>Acanthomorphata</taxon>
        <taxon>Zeiogadaria</taxon>
        <taxon>Gadariae</taxon>
        <taxon>Gadiformes</taxon>
        <taxon>Muraenolepidoidei</taxon>
        <taxon>Muraenolepididae</taxon>
        <taxon>Muraenolepis</taxon>
    </lineage>
</organism>
<gene>
    <name evidence="1" type="ORF">NHX12_006369</name>
</gene>
<dbReference type="AlphaFoldDB" id="A0A9Q0DTD4"/>
<keyword evidence="2" id="KW-1185">Reference proteome</keyword>
<reference evidence="1" key="1">
    <citation type="submission" date="2022-07" db="EMBL/GenBank/DDBJ databases">
        <title>Chromosome-level genome of Muraenolepis orangiensis.</title>
        <authorList>
            <person name="Kim J."/>
        </authorList>
    </citation>
    <scope>NUCLEOTIDE SEQUENCE</scope>
    <source>
        <strain evidence="1">KU_S4_2022</strain>
        <tissue evidence="1">Muscle</tissue>
    </source>
</reference>
<comment type="caution">
    <text evidence="1">The sequence shown here is derived from an EMBL/GenBank/DDBJ whole genome shotgun (WGS) entry which is preliminary data.</text>
</comment>
<dbReference type="Proteomes" id="UP001148018">
    <property type="component" value="Unassembled WGS sequence"/>
</dbReference>
<evidence type="ECO:0000313" key="1">
    <source>
        <dbReference type="EMBL" id="KAJ3594037.1"/>
    </source>
</evidence>
<dbReference type="EMBL" id="JANIIK010000112">
    <property type="protein sequence ID" value="KAJ3594037.1"/>
    <property type="molecule type" value="Genomic_DNA"/>
</dbReference>
<proteinExistence type="predicted"/>
<name>A0A9Q0DTD4_9TELE</name>
<evidence type="ECO:0000313" key="2">
    <source>
        <dbReference type="Proteomes" id="UP001148018"/>
    </source>
</evidence>
<sequence>MERPFRSCEALIKRSINNGALWPQSLHTRGPPGRGRTDGPMPITLAIGRGIDLDRMDLLTTGARVGRVEMGRRGCGDTAVEVETQRWRWRNEGGGGDTRVEVETRGWRWRHEGGGGDTVVEVETTVEVKTRGWRWRLGGGGKIIDNGRA</sequence>